<keyword evidence="4" id="KW-0573">Peptidoglycan synthesis</keyword>
<dbReference type="Gene3D" id="3.40.630.30">
    <property type="match status" value="2"/>
</dbReference>
<gene>
    <name evidence="7" type="ORF">JF888_05530</name>
</gene>
<dbReference type="InterPro" id="IPR016181">
    <property type="entry name" value="Acyl_CoA_acyltransferase"/>
</dbReference>
<dbReference type="GO" id="GO:0009252">
    <property type="term" value="P:peptidoglycan biosynthetic process"/>
    <property type="evidence" value="ECO:0007669"/>
    <property type="project" value="UniProtKB-KW"/>
</dbReference>
<dbReference type="RefSeq" id="WP_338177327.1">
    <property type="nucleotide sequence ID" value="NZ_JAEKNQ010000021.1"/>
</dbReference>
<proteinExistence type="inferred from homology"/>
<dbReference type="Proteomes" id="UP000620075">
    <property type="component" value="Unassembled WGS sequence"/>
</dbReference>
<comment type="similarity">
    <text evidence="1">Belongs to the FemABX family.</text>
</comment>
<dbReference type="InterPro" id="IPR050644">
    <property type="entry name" value="PG_Glycine_Bridge_Synth"/>
</dbReference>
<dbReference type="EMBL" id="JAEKNQ010000021">
    <property type="protein sequence ID" value="MBJ7602639.1"/>
    <property type="molecule type" value="Genomic_DNA"/>
</dbReference>
<dbReference type="GO" id="GO:0008360">
    <property type="term" value="P:regulation of cell shape"/>
    <property type="evidence" value="ECO:0007669"/>
    <property type="project" value="UniProtKB-KW"/>
</dbReference>
<dbReference type="Pfam" id="PF02388">
    <property type="entry name" value="FemAB"/>
    <property type="match status" value="1"/>
</dbReference>
<accession>A0A934KBY3</accession>
<dbReference type="SUPFAM" id="SSF55729">
    <property type="entry name" value="Acyl-CoA N-acyltransferases (Nat)"/>
    <property type="match status" value="2"/>
</dbReference>
<evidence type="ECO:0000256" key="4">
    <source>
        <dbReference type="ARBA" id="ARBA00022984"/>
    </source>
</evidence>
<reference evidence="7 8" key="1">
    <citation type="submission" date="2020-10" db="EMBL/GenBank/DDBJ databases">
        <title>Ca. Dormibacterota MAGs.</title>
        <authorList>
            <person name="Montgomery K."/>
        </authorList>
    </citation>
    <scope>NUCLEOTIDE SEQUENCE [LARGE SCALE GENOMIC DNA]</scope>
    <source>
        <strain evidence="7">SC8811_S16_3</strain>
    </source>
</reference>
<evidence type="ECO:0000313" key="7">
    <source>
        <dbReference type="EMBL" id="MBJ7602639.1"/>
    </source>
</evidence>
<sequence>MNQTRPQQVAWDAGLADLAQPPPLLQSWGHGEVQAEEGWRVERINLPQGQASVLLQGRRPFARAYVPRGPVPTSEAALGGLVAWARNSGLARLRVEPEAPSELGPVLHRLGFHPSQAIQPKHTLIVPLASDEVMLASFKAKHRYNIRLALKRGVGVEEGREPEELHRQTQATAARQGIALLSTAQYRARLAKLAWCRTYVARHEGRPLAAILVAHFGGRAYYLFGGSSGEQRELQPTYAAQWAAMRAARDAGCRDYDLWGIPPEPDPDHPWFGLWQFKIGFGGRQTTYCGAWDLELSRWRARGAGGPAQLAGRARQTFTRQAL</sequence>
<dbReference type="InterPro" id="IPR003447">
    <property type="entry name" value="FEMABX"/>
</dbReference>
<evidence type="ECO:0000256" key="1">
    <source>
        <dbReference type="ARBA" id="ARBA00009943"/>
    </source>
</evidence>
<evidence type="ECO:0000313" key="8">
    <source>
        <dbReference type="Proteomes" id="UP000620075"/>
    </source>
</evidence>
<dbReference type="PANTHER" id="PTHR36174:SF1">
    <property type="entry name" value="LIPID II:GLYCINE GLYCYLTRANSFERASE"/>
    <property type="match status" value="1"/>
</dbReference>
<evidence type="ECO:0000256" key="6">
    <source>
        <dbReference type="ARBA" id="ARBA00023316"/>
    </source>
</evidence>
<dbReference type="PANTHER" id="PTHR36174">
    <property type="entry name" value="LIPID II:GLYCINE GLYCYLTRANSFERASE"/>
    <property type="match status" value="1"/>
</dbReference>
<keyword evidence="3" id="KW-0133">Cell shape</keyword>
<dbReference type="AlphaFoldDB" id="A0A934KBY3"/>
<keyword evidence="6" id="KW-0961">Cell wall biogenesis/degradation</keyword>
<evidence type="ECO:0000256" key="3">
    <source>
        <dbReference type="ARBA" id="ARBA00022960"/>
    </source>
</evidence>
<keyword evidence="2" id="KW-0808">Transferase</keyword>
<protein>
    <submittedName>
        <fullName evidence="7">Peptidoglycan bridge formation glycyltransferase FemA/FemB family protein</fullName>
    </submittedName>
</protein>
<organism evidence="7 8">
    <name type="scientific">Candidatus Dormiibacter inghamiae</name>
    <dbReference type="NCBI Taxonomy" id="3127013"/>
    <lineage>
        <taxon>Bacteria</taxon>
        <taxon>Bacillati</taxon>
        <taxon>Candidatus Dormiibacterota</taxon>
        <taxon>Candidatus Dormibacteria</taxon>
        <taxon>Candidatus Dormibacterales</taxon>
        <taxon>Candidatus Dormibacteraceae</taxon>
        <taxon>Candidatus Dormiibacter</taxon>
    </lineage>
</organism>
<keyword evidence="5" id="KW-0012">Acyltransferase</keyword>
<dbReference type="PROSITE" id="PS51191">
    <property type="entry name" value="FEMABX"/>
    <property type="match status" value="1"/>
</dbReference>
<name>A0A934KBY3_9BACT</name>
<comment type="caution">
    <text evidence="7">The sequence shown here is derived from an EMBL/GenBank/DDBJ whole genome shotgun (WGS) entry which is preliminary data.</text>
</comment>
<evidence type="ECO:0000256" key="2">
    <source>
        <dbReference type="ARBA" id="ARBA00022679"/>
    </source>
</evidence>
<evidence type="ECO:0000256" key="5">
    <source>
        <dbReference type="ARBA" id="ARBA00023315"/>
    </source>
</evidence>
<dbReference type="GO" id="GO:0071555">
    <property type="term" value="P:cell wall organization"/>
    <property type="evidence" value="ECO:0007669"/>
    <property type="project" value="UniProtKB-KW"/>
</dbReference>
<dbReference type="GO" id="GO:0016755">
    <property type="term" value="F:aminoacyltransferase activity"/>
    <property type="evidence" value="ECO:0007669"/>
    <property type="project" value="InterPro"/>
</dbReference>